<dbReference type="Proteomes" id="UP000828251">
    <property type="component" value="Unassembled WGS sequence"/>
</dbReference>
<accession>A0A9D3U5I7</accession>
<organism evidence="2 3">
    <name type="scientific">Gossypium stocksii</name>
    <dbReference type="NCBI Taxonomy" id="47602"/>
    <lineage>
        <taxon>Eukaryota</taxon>
        <taxon>Viridiplantae</taxon>
        <taxon>Streptophyta</taxon>
        <taxon>Embryophyta</taxon>
        <taxon>Tracheophyta</taxon>
        <taxon>Spermatophyta</taxon>
        <taxon>Magnoliopsida</taxon>
        <taxon>eudicotyledons</taxon>
        <taxon>Gunneridae</taxon>
        <taxon>Pentapetalae</taxon>
        <taxon>rosids</taxon>
        <taxon>malvids</taxon>
        <taxon>Malvales</taxon>
        <taxon>Malvaceae</taxon>
        <taxon>Malvoideae</taxon>
        <taxon>Gossypium</taxon>
    </lineage>
</organism>
<dbReference type="OrthoDB" id="428854at2759"/>
<evidence type="ECO:0000313" key="3">
    <source>
        <dbReference type="Proteomes" id="UP000828251"/>
    </source>
</evidence>
<reference evidence="2 3" key="1">
    <citation type="journal article" date="2021" name="Plant Biotechnol. J.">
        <title>Multi-omics assisted identification of the key and species-specific regulatory components of drought-tolerant mechanisms in Gossypium stocksii.</title>
        <authorList>
            <person name="Yu D."/>
            <person name="Ke L."/>
            <person name="Zhang D."/>
            <person name="Wu Y."/>
            <person name="Sun Y."/>
            <person name="Mei J."/>
            <person name="Sun J."/>
            <person name="Sun Y."/>
        </authorList>
    </citation>
    <scope>NUCLEOTIDE SEQUENCE [LARGE SCALE GENOMIC DNA]</scope>
    <source>
        <strain evidence="3">cv. E1</strain>
        <tissue evidence="2">Leaf</tissue>
    </source>
</reference>
<comment type="caution">
    <text evidence="2">The sequence shown here is derived from an EMBL/GenBank/DDBJ whole genome shotgun (WGS) entry which is preliminary data.</text>
</comment>
<keyword evidence="3" id="KW-1185">Reference proteome</keyword>
<keyword evidence="1" id="KW-1133">Transmembrane helix</keyword>
<dbReference type="AlphaFoldDB" id="A0A9D3U5I7"/>
<keyword evidence="1" id="KW-0812">Transmembrane</keyword>
<protein>
    <submittedName>
        <fullName evidence="2">Uncharacterized protein</fullName>
    </submittedName>
</protein>
<proteinExistence type="predicted"/>
<gene>
    <name evidence="2" type="ORF">J1N35_046093</name>
</gene>
<dbReference type="EMBL" id="JAIQCV010000037">
    <property type="protein sequence ID" value="KAH1030264.1"/>
    <property type="molecule type" value="Genomic_DNA"/>
</dbReference>
<evidence type="ECO:0000256" key="1">
    <source>
        <dbReference type="SAM" id="Phobius"/>
    </source>
</evidence>
<name>A0A9D3U5I7_9ROSI</name>
<feature type="transmembrane region" description="Helical" evidence="1">
    <location>
        <begin position="35"/>
        <end position="52"/>
    </location>
</feature>
<keyword evidence="1" id="KW-0472">Membrane</keyword>
<feature type="transmembrane region" description="Helical" evidence="1">
    <location>
        <begin position="12"/>
        <end position="29"/>
    </location>
</feature>
<sequence>MCPMLNEVESFWFWILILWLRGIRLFWVWKYLHGYFIIYFNLMIVRFSLQYCRVSRCRGCNDDGDELGGLDFSQLCKVYLFISSQRIAGLVAEPIKEAFEVLSYPVGERQDGAIAKRRRSNPSKLQFGKLF</sequence>
<evidence type="ECO:0000313" key="2">
    <source>
        <dbReference type="EMBL" id="KAH1030264.1"/>
    </source>
</evidence>